<dbReference type="SUPFAM" id="SSF48208">
    <property type="entry name" value="Six-hairpin glycosidases"/>
    <property type="match status" value="1"/>
</dbReference>
<evidence type="ECO:0000256" key="12">
    <source>
        <dbReference type="ARBA" id="ARBA00052431"/>
    </source>
</evidence>
<protein>
    <recommendedName>
        <fullName evidence="11 13">Mannosyl-oligosaccharide glucosidase</fullName>
        <ecNumber evidence="11 13">3.2.1.106</ecNumber>
    </recommendedName>
</protein>
<evidence type="ECO:0000313" key="19">
    <source>
        <dbReference type="Proteomes" id="UP001153365"/>
    </source>
</evidence>
<proteinExistence type="inferred from homology"/>
<keyword evidence="15" id="KW-0732">Signal</keyword>
<dbReference type="PANTHER" id="PTHR10412:SF11">
    <property type="entry name" value="MANNOSYL-OLIGOSACCHARIDE GLUCOSIDASE"/>
    <property type="match status" value="1"/>
</dbReference>
<dbReference type="Gene3D" id="1.50.10.10">
    <property type="match status" value="1"/>
</dbReference>
<dbReference type="InterPro" id="IPR004888">
    <property type="entry name" value="Glycoside_hydrolase_63"/>
</dbReference>
<comment type="caution">
    <text evidence="18">The sequence shown here is derived from an EMBL/GenBank/DDBJ whole genome shotgun (WGS) entry which is preliminary data.</text>
</comment>
<keyword evidence="4 13" id="KW-0378">Hydrolase</keyword>
<evidence type="ECO:0000313" key="18">
    <source>
        <dbReference type="EMBL" id="CAH7690989.1"/>
    </source>
</evidence>
<keyword evidence="8" id="KW-0472">Membrane</keyword>
<dbReference type="InterPro" id="IPR008928">
    <property type="entry name" value="6-hairpin_glycosidase_sf"/>
</dbReference>
<dbReference type="AlphaFoldDB" id="A0AAV0BTT2"/>
<keyword evidence="10 13" id="KW-0326">Glycosidase</keyword>
<comment type="catalytic activity">
    <reaction evidence="12 13">
        <text>N(4)-(alpha-D-Glc-(1-&gt;2)-alpha-D-Glc-(1-&gt;3)-alpha-D-Glc-(1-&gt;3)-alpha-D-Man-(1-&gt;2)-alpha-D-Man-(1-&gt;2)-alpha-D-Man-(1-&gt;3)-[alpha-D-Man-(1-&gt;2)-alpha-D-Man-(1-&gt;3)-[alpha-D-Man-(1-&gt;2)-alpha-D-Man-(1-&gt;6)]-alpha-D-Man-(1-&gt;6)]-beta-D-Man-(1-&gt;4)-beta-D-GlcNAc-(1-&gt;4)-beta-D-GlcNAc)-L-asparaginyl-[protein] + H2O = N(4)-(alpha-D-Glc-(1-&gt;3)-alpha-D-Glc-(1-&gt;3)-alpha-D-Man-(1-&gt;2)-alpha-D-Man-(1-&gt;2)-alpha-D-Man-(1-&gt;3)-[alpha-D-Man-(1-&gt;2)-alpha-D-Man-(1-&gt;3)-[alpha-D-Man-(1-&gt;2)-alpha-D-Man-(1-&gt;6)]-alpha-D-Man-(1-&gt;6)]-beta-D-Man-(1-&gt;4)-beta-D-GlcNAc-(1-&gt;4)-beta-D-GlcNAc)-L-asparaginyl-[protein] + beta-D-glucose</text>
        <dbReference type="Rhea" id="RHEA:55988"/>
        <dbReference type="Rhea" id="RHEA-COMP:12806"/>
        <dbReference type="Rhea" id="RHEA-COMP:14355"/>
        <dbReference type="ChEBI" id="CHEBI:15377"/>
        <dbReference type="ChEBI" id="CHEBI:15903"/>
        <dbReference type="ChEBI" id="CHEBI:59082"/>
        <dbReference type="ChEBI" id="CHEBI:132537"/>
        <dbReference type="EC" id="3.2.1.106"/>
    </reaction>
</comment>
<reference evidence="18" key="1">
    <citation type="submission" date="2022-06" db="EMBL/GenBank/DDBJ databases">
        <authorList>
            <consortium name="SYNGENTA / RWTH Aachen University"/>
        </authorList>
    </citation>
    <scope>NUCLEOTIDE SEQUENCE</scope>
</reference>
<keyword evidence="5 13" id="KW-0256">Endoplasmic reticulum</keyword>
<comment type="similarity">
    <text evidence="2 13">Belongs to the glycosyl hydrolase 63 family.</text>
</comment>
<evidence type="ECO:0000256" key="6">
    <source>
        <dbReference type="ARBA" id="ARBA00022968"/>
    </source>
</evidence>
<dbReference type="FunFam" id="1.50.10.10:FF:000027">
    <property type="entry name" value="Probable mannosyl-oligosaccharide glucosidase"/>
    <property type="match status" value="1"/>
</dbReference>
<evidence type="ECO:0000256" key="10">
    <source>
        <dbReference type="ARBA" id="ARBA00023295"/>
    </source>
</evidence>
<dbReference type="GO" id="GO:0004573">
    <property type="term" value="F:Glc3Man9GlcNAc2 oligosaccharide glucosidase activity"/>
    <property type="evidence" value="ECO:0007669"/>
    <property type="project" value="UniProtKB-UniRule"/>
</dbReference>
<keyword evidence="3" id="KW-0812">Transmembrane</keyword>
<gene>
    <name evidence="18" type="ORF">PPACK8108_LOCUS26514</name>
</gene>
<keyword evidence="7" id="KW-1133">Transmembrane helix</keyword>
<dbReference type="InterPro" id="IPR012341">
    <property type="entry name" value="6hp_glycosidase-like_sf"/>
</dbReference>
<sequence>MNWLGRRHPFVSIVLLLTILKISTVSPSDDQHEAQKILNGDGEGPESYQAVSKATNQSLLWGTYRPNLYFGLKPRQPNSLMTGMIWFGTDDYSSFARSRHTCEQGDELGGYGYDKHDGRNFASHFLRDELNNLDLKIQFLKTPGGDHGGSWGMRIIGDSLDTSKPSRISLINYFGLDGLGTFQLDSNEDEEGIDDPVITLTGSSTQLGDFKIRIQDSPTNPPIHQGRHSEDFGDKLKNTQFLGSQVPSGSVWKAREYIIHAITQAAEPLLEKYTRENPPDPAILYSLPNDISYGSNLYAFQRTYESPFELDIYFDGDGAPKLDSPSLSAGITAASNAFDERFKRTFPKIFSSPDYTTEHHQMAREMVSSMIGGIGYFYGSSIVDRNFAHDYDDDGILLTGNSDESDDTQNRKKSPQLTDDRELFTATPSRSFFPRGFYWDEGFHLALIGSWDNDLSLEILQSWIQLIDRDGWVGREQILGEEARSKVPTEFQVQYSNHANPPTLTMAVTSYIKRLKRYQGSNVLTDSQLGLDRSSSQQVFSSSPDSSDVPISDRFLADTELAKSFLLSIYPKLKLHYEWFRETQLGQIRQWGRNARSKTEGYRWRGRTESHVLTSGIDDYPRGAPHPGELHLDLISWMGFFTRTMKSIAEFVGESEDAAEYDKIYSAILGNIDDIHWCEEKKMYCDVSVNEDDESYFVCHKGYISLFPFLLGLIPKDSNHLGDVLRDLKDPEGVWSDFGIRSLAKNDEYFGTNENYWRGPIWMPMNYMALNALYSIYAKEEGPFQKEASEIYNQLKSNVVNNVFEEWKRTGFTWEQYDALHGKGKRSKPFTGWTSLVAMIMADEYDM</sequence>
<dbReference type="GO" id="GO:0006487">
    <property type="term" value="P:protein N-linked glycosylation"/>
    <property type="evidence" value="ECO:0007669"/>
    <property type="project" value="UniProtKB-UniRule"/>
</dbReference>
<evidence type="ECO:0000256" key="13">
    <source>
        <dbReference type="RuleBase" id="RU368089"/>
    </source>
</evidence>
<evidence type="ECO:0000256" key="8">
    <source>
        <dbReference type="ARBA" id="ARBA00023136"/>
    </source>
</evidence>
<name>A0AAV0BTT2_PHAPC</name>
<dbReference type="GO" id="GO:0009311">
    <property type="term" value="P:oligosaccharide metabolic process"/>
    <property type="evidence" value="ECO:0007669"/>
    <property type="project" value="UniProtKB-UniRule"/>
</dbReference>
<dbReference type="GO" id="GO:0005789">
    <property type="term" value="C:endoplasmic reticulum membrane"/>
    <property type="evidence" value="ECO:0007669"/>
    <property type="project" value="UniProtKB-SubCell"/>
</dbReference>
<feature type="domain" description="Glycosyl hydrolase family 63 C-terminal" evidence="16">
    <location>
        <begin position="326"/>
        <end position="842"/>
    </location>
</feature>
<evidence type="ECO:0000256" key="15">
    <source>
        <dbReference type="SAM" id="SignalP"/>
    </source>
</evidence>
<comment type="subcellular location">
    <subcellularLocation>
        <location evidence="1 13">Endoplasmic reticulum membrane</location>
        <topology evidence="1 13">Single-pass type II membrane protein</topology>
    </subcellularLocation>
</comment>
<organism evidence="18 19">
    <name type="scientific">Phakopsora pachyrhizi</name>
    <name type="common">Asian soybean rust disease fungus</name>
    <dbReference type="NCBI Taxonomy" id="170000"/>
    <lineage>
        <taxon>Eukaryota</taxon>
        <taxon>Fungi</taxon>
        <taxon>Dikarya</taxon>
        <taxon>Basidiomycota</taxon>
        <taxon>Pucciniomycotina</taxon>
        <taxon>Pucciniomycetes</taxon>
        <taxon>Pucciniales</taxon>
        <taxon>Phakopsoraceae</taxon>
        <taxon>Phakopsora</taxon>
    </lineage>
</organism>
<evidence type="ECO:0000256" key="1">
    <source>
        <dbReference type="ARBA" id="ARBA00004648"/>
    </source>
</evidence>
<dbReference type="PANTHER" id="PTHR10412">
    <property type="entry name" value="MANNOSYL-OLIGOSACCHARIDE GLUCOSIDASE"/>
    <property type="match status" value="1"/>
</dbReference>
<evidence type="ECO:0000256" key="2">
    <source>
        <dbReference type="ARBA" id="ARBA00010833"/>
    </source>
</evidence>
<dbReference type="Pfam" id="PF03200">
    <property type="entry name" value="Glyco_hydro_63"/>
    <property type="match status" value="1"/>
</dbReference>
<feature type="chain" id="PRO_5043852281" description="Mannosyl-oligosaccharide glucosidase" evidence="15">
    <location>
        <begin position="25"/>
        <end position="847"/>
    </location>
</feature>
<evidence type="ECO:0000256" key="11">
    <source>
        <dbReference type="ARBA" id="ARBA00038888"/>
    </source>
</evidence>
<comment type="function">
    <text evidence="13">Cleaves the distal alpha 1,2-linked glucose residue from the Glc(3)Man(9)GlcNAc(2) oligosaccharide precursor.</text>
</comment>
<feature type="domain" description="Glycosyl hydrolase family 63 N-terminal" evidence="17">
    <location>
        <begin position="58"/>
        <end position="283"/>
    </location>
</feature>
<dbReference type="EMBL" id="CALTRL010006484">
    <property type="protein sequence ID" value="CAH7690989.1"/>
    <property type="molecule type" value="Genomic_DNA"/>
</dbReference>
<dbReference type="Pfam" id="PF16923">
    <property type="entry name" value="Glyco_hydro_63N"/>
    <property type="match status" value="1"/>
</dbReference>
<evidence type="ECO:0000256" key="4">
    <source>
        <dbReference type="ARBA" id="ARBA00022801"/>
    </source>
</evidence>
<dbReference type="Gene3D" id="2.70.98.110">
    <property type="entry name" value="Glycosyl hydrolase family 63, N-terminal domain"/>
    <property type="match status" value="1"/>
</dbReference>
<evidence type="ECO:0000256" key="7">
    <source>
        <dbReference type="ARBA" id="ARBA00022989"/>
    </source>
</evidence>
<evidence type="ECO:0000259" key="16">
    <source>
        <dbReference type="Pfam" id="PF03200"/>
    </source>
</evidence>
<evidence type="ECO:0000256" key="5">
    <source>
        <dbReference type="ARBA" id="ARBA00022824"/>
    </source>
</evidence>
<evidence type="ECO:0000259" key="17">
    <source>
        <dbReference type="Pfam" id="PF16923"/>
    </source>
</evidence>
<keyword evidence="6" id="KW-0735">Signal-anchor</keyword>
<keyword evidence="19" id="KW-1185">Reference proteome</keyword>
<dbReference type="EC" id="3.2.1.106" evidence="11 13"/>
<evidence type="ECO:0000256" key="3">
    <source>
        <dbReference type="ARBA" id="ARBA00022692"/>
    </source>
</evidence>
<evidence type="ECO:0000256" key="14">
    <source>
        <dbReference type="SAM" id="MobiDB-lite"/>
    </source>
</evidence>
<dbReference type="InterPro" id="IPR038518">
    <property type="entry name" value="Glyco_hydro_63N_sf"/>
</dbReference>
<evidence type="ECO:0000256" key="9">
    <source>
        <dbReference type="ARBA" id="ARBA00023180"/>
    </source>
</evidence>
<dbReference type="Proteomes" id="UP001153365">
    <property type="component" value="Unassembled WGS sequence"/>
</dbReference>
<dbReference type="InterPro" id="IPR031335">
    <property type="entry name" value="Glyco_hydro_63_C"/>
</dbReference>
<keyword evidence="9" id="KW-0325">Glycoprotein</keyword>
<accession>A0AAV0BTT2</accession>
<feature type="region of interest" description="Disordered" evidence="14">
    <location>
        <begin position="399"/>
        <end position="420"/>
    </location>
</feature>
<dbReference type="InterPro" id="IPR031631">
    <property type="entry name" value="Glyco_hydro_63N"/>
</dbReference>
<feature type="signal peptide" evidence="15">
    <location>
        <begin position="1"/>
        <end position="24"/>
    </location>
</feature>